<dbReference type="EMBL" id="KZ155780">
    <property type="protein sequence ID" value="OUS46935.1"/>
    <property type="molecule type" value="Genomic_DNA"/>
</dbReference>
<evidence type="ECO:0000256" key="6">
    <source>
        <dbReference type="ARBA" id="ARBA00023242"/>
    </source>
</evidence>
<dbReference type="PANTHER" id="PTHR12801:SF115">
    <property type="entry name" value="FI18136P1-RELATED"/>
    <property type="match status" value="1"/>
</dbReference>
<sequence length="708" mass="79685">MAPTPSSVEEFAALVRVVKDAQRRYTTDPEKHPACDFKAWVKTTQKRPMCHWGDPSRHSSETLKLFVSTLGSEREAEVTTLAEADAWRKKRDEWDAWSAEEVVGTKDDARWALVRRTREHKSFKDWYYSLASHTRGWRRTKYRPVRWCVEKGLQPRLLGIDCEMCETDRDARALVGVSVVDESGKVLLKTLVKPPGKIVDMKKEITGLEEKDVLDAKKSLEDVQEAIVKLCKPGTVLVGHSLVYDLKALKIDHQPVIDTALLFRYSNVRKSTPSLAVLCEKFLDRKLRENAAGFHDSVEDAKAALDLALWESRQATPTRELDPPPFSLDPKELSKLFIHRIPRGIEIDVIKGVFEEQDRAHITKVEGSHLGASSTLSPPGGKTTTTCYVTFTDETRATEAFNRLEGAVTLDIIGRSQKFRPLTGTSIEKRADDAVIASKPFASRPNAYDNASKALLNEVRRALIPIGADAASVLRATQRFQDAFESGEDMETVVARSLGYERAEDVPEAQKFYAEKIAQKLESNARTLAGEIERAREMYDAGVKAYGRGMYDDAVKWFEAAEKETSETSTLGGKIGIYKALALDAYGQRDKALAVYEWLESVHPVKSIRKQAEELRYILEAPRLEIGENERVEVKLMPKDGFEPYNDKWATGRRSTGSTSSRREKTLEEEYGGEVNEPFDYEKLRLGLQIVGLTCVAVGVAWYSTRLR</sequence>
<dbReference type="InterPro" id="IPR036397">
    <property type="entry name" value="RNaseH_sf"/>
</dbReference>
<evidence type="ECO:0000313" key="9">
    <source>
        <dbReference type="EMBL" id="OUS46935.1"/>
    </source>
</evidence>
<dbReference type="eggNOG" id="KOG2248">
    <property type="taxonomic scope" value="Eukaryota"/>
</dbReference>
<comment type="subcellular location">
    <subcellularLocation>
        <location evidence="1">Nucleus</location>
    </subcellularLocation>
</comment>
<proteinExistence type="inferred from homology"/>
<dbReference type="Proteomes" id="UP000195557">
    <property type="component" value="Unassembled WGS sequence"/>
</dbReference>
<keyword evidence="6" id="KW-0539">Nucleus</keyword>
<dbReference type="SUPFAM" id="SSF53098">
    <property type="entry name" value="Ribonuclease H-like"/>
    <property type="match status" value="1"/>
</dbReference>
<dbReference type="InterPro" id="IPR013520">
    <property type="entry name" value="Ribonucl_H"/>
</dbReference>
<evidence type="ECO:0000256" key="4">
    <source>
        <dbReference type="ARBA" id="ARBA00022801"/>
    </source>
</evidence>
<dbReference type="SMART" id="SM00479">
    <property type="entry name" value="EXOIII"/>
    <property type="match status" value="1"/>
</dbReference>
<dbReference type="InterPro" id="IPR012337">
    <property type="entry name" value="RNaseH-like_sf"/>
</dbReference>
<dbReference type="GO" id="GO:0005634">
    <property type="term" value="C:nucleus"/>
    <property type="evidence" value="ECO:0007669"/>
    <property type="project" value="UniProtKB-SubCell"/>
</dbReference>
<name>A0A1Y5IIZ1_OSTTA</name>
<reference evidence="9" key="1">
    <citation type="submission" date="2017-04" db="EMBL/GenBank/DDBJ databases">
        <title>Population genomics of picophytoplankton unveils novel chromosome hypervariability.</title>
        <authorList>
            <consortium name="DOE Joint Genome Institute"/>
            <person name="Blanc-Mathieu R."/>
            <person name="Krasovec M."/>
            <person name="Hebrard M."/>
            <person name="Yau S."/>
            <person name="Desgranges E."/>
            <person name="Martin J."/>
            <person name="Schackwitz W."/>
            <person name="Kuo A."/>
            <person name="Salin G."/>
            <person name="Donnadieu C."/>
            <person name="Desdevises Y."/>
            <person name="Sanchez-Ferandin S."/>
            <person name="Moreau H."/>
            <person name="Rivals E."/>
            <person name="Grigoriev I.V."/>
            <person name="Grimsley N."/>
            <person name="Eyre-Walker A."/>
            <person name="Piganeau G."/>
        </authorList>
    </citation>
    <scope>NUCLEOTIDE SEQUENCE [LARGE SCALE GENOMIC DNA]</scope>
    <source>
        <strain evidence="9">RCC 1115</strain>
    </source>
</reference>
<dbReference type="Gene3D" id="3.30.420.10">
    <property type="entry name" value="Ribonuclease H-like superfamily/Ribonuclease H"/>
    <property type="match status" value="1"/>
</dbReference>
<evidence type="ECO:0000259" key="8">
    <source>
        <dbReference type="SMART" id="SM00479"/>
    </source>
</evidence>
<feature type="domain" description="Exonuclease" evidence="8">
    <location>
        <begin position="156"/>
        <end position="317"/>
    </location>
</feature>
<dbReference type="InterPro" id="IPR034922">
    <property type="entry name" value="REX1-like_exo"/>
</dbReference>
<gene>
    <name evidence="9" type="ORF">BE221DRAFT_198437</name>
</gene>
<dbReference type="GO" id="GO:0004527">
    <property type="term" value="F:exonuclease activity"/>
    <property type="evidence" value="ECO:0007669"/>
    <property type="project" value="UniProtKB-KW"/>
</dbReference>
<keyword evidence="3" id="KW-0540">Nuclease</keyword>
<keyword evidence="4" id="KW-0378">Hydrolase</keyword>
<feature type="region of interest" description="Disordered" evidence="7">
    <location>
        <begin position="647"/>
        <end position="669"/>
    </location>
</feature>
<organism evidence="9">
    <name type="scientific">Ostreococcus tauri</name>
    <name type="common">Marine green alga</name>
    <dbReference type="NCBI Taxonomy" id="70448"/>
    <lineage>
        <taxon>Eukaryota</taxon>
        <taxon>Viridiplantae</taxon>
        <taxon>Chlorophyta</taxon>
        <taxon>Mamiellophyceae</taxon>
        <taxon>Mamiellales</taxon>
        <taxon>Bathycoccaceae</taxon>
        <taxon>Ostreococcus</taxon>
    </lineage>
</organism>
<comment type="similarity">
    <text evidence="2">Belongs to the REXO1/REXO3 family.</text>
</comment>
<accession>A0A1Y5IIZ1</accession>
<evidence type="ECO:0000256" key="3">
    <source>
        <dbReference type="ARBA" id="ARBA00022722"/>
    </source>
</evidence>
<evidence type="ECO:0000256" key="2">
    <source>
        <dbReference type="ARBA" id="ARBA00006357"/>
    </source>
</evidence>
<dbReference type="GO" id="GO:0003676">
    <property type="term" value="F:nucleic acid binding"/>
    <property type="evidence" value="ECO:0007669"/>
    <property type="project" value="InterPro"/>
</dbReference>
<dbReference type="AlphaFoldDB" id="A0A1Y5IIZ1"/>
<keyword evidence="5" id="KW-0269">Exonuclease</keyword>
<dbReference type="InterPro" id="IPR035979">
    <property type="entry name" value="RBD_domain_sf"/>
</dbReference>
<evidence type="ECO:0000256" key="5">
    <source>
        <dbReference type="ARBA" id="ARBA00022839"/>
    </source>
</evidence>
<evidence type="ECO:0000256" key="1">
    <source>
        <dbReference type="ARBA" id="ARBA00004123"/>
    </source>
</evidence>
<dbReference type="CDD" id="cd06145">
    <property type="entry name" value="REX1_like"/>
    <property type="match status" value="1"/>
</dbReference>
<dbReference type="SUPFAM" id="SSF54928">
    <property type="entry name" value="RNA-binding domain, RBD"/>
    <property type="match status" value="1"/>
</dbReference>
<protein>
    <recommendedName>
        <fullName evidence="8">Exonuclease domain-containing protein</fullName>
    </recommendedName>
</protein>
<dbReference type="PANTHER" id="PTHR12801">
    <property type="entry name" value="RNA EXONUCLEASE REXO1 / RECO3 FAMILY MEMBER-RELATED"/>
    <property type="match status" value="1"/>
</dbReference>
<dbReference type="InterPro" id="IPR047021">
    <property type="entry name" value="REXO1/3/4-like"/>
</dbReference>
<evidence type="ECO:0000256" key="7">
    <source>
        <dbReference type="SAM" id="MobiDB-lite"/>
    </source>
</evidence>
<dbReference type="Pfam" id="PF00929">
    <property type="entry name" value="RNase_T"/>
    <property type="match status" value="1"/>
</dbReference>